<reference evidence="1" key="2">
    <citation type="submission" date="2020-11" db="EMBL/GenBank/DDBJ databases">
        <authorList>
            <person name="McCartney M.A."/>
            <person name="Auch B."/>
            <person name="Kono T."/>
            <person name="Mallez S."/>
            <person name="Becker A."/>
            <person name="Gohl D.M."/>
            <person name="Silverstein K.A.T."/>
            <person name="Koren S."/>
            <person name="Bechman K.B."/>
            <person name="Herman A."/>
            <person name="Abrahante J.E."/>
            <person name="Garbe J."/>
        </authorList>
    </citation>
    <scope>NUCLEOTIDE SEQUENCE</scope>
    <source>
        <strain evidence="1">Duluth1</strain>
        <tissue evidence="1">Whole animal</tissue>
    </source>
</reference>
<dbReference type="Proteomes" id="UP000828390">
    <property type="component" value="Unassembled WGS sequence"/>
</dbReference>
<sequence length="118" mass="13487">MDRTLLQKLTNTLCKKPTNVVNEMLTVFHNRHATNIVLPPVSQVVQSTEAFCVLDKDIIKTNVLTKFQEDWTSNFFQLDQDVIGPLFLTKLHKDLKINVASRVLTIYILPTHNPQATL</sequence>
<evidence type="ECO:0000313" key="1">
    <source>
        <dbReference type="EMBL" id="KAH3894411.1"/>
    </source>
</evidence>
<proteinExistence type="predicted"/>
<accession>A0A9D4NGT4</accession>
<reference evidence="1" key="1">
    <citation type="journal article" date="2019" name="bioRxiv">
        <title>The Genome of the Zebra Mussel, Dreissena polymorpha: A Resource for Invasive Species Research.</title>
        <authorList>
            <person name="McCartney M.A."/>
            <person name="Auch B."/>
            <person name="Kono T."/>
            <person name="Mallez S."/>
            <person name="Zhang Y."/>
            <person name="Obille A."/>
            <person name="Becker A."/>
            <person name="Abrahante J.E."/>
            <person name="Garbe J."/>
            <person name="Badalamenti J.P."/>
            <person name="Herman A."/>
            <person name="Mangelson H."/>
            <person name="Liachko I."/>
            <person name="Sullivan S."/>
            <person name="Sone E.D."/>
            <person name="Koren S."/>
            <person name="Silverstein K.A.T."/>
            <person name="Beckman K.B."/>
            <person name="Gohl D.M."/>
        </authorList>
    </citation>
    <scope>NUCLEOTIDE SEQUENCE</scope>
    <source>
        <strain evidence="1">Duluth1</strain>
        <tissue evidence="1">Whole animal</tissue>
    </source>
</reference>
<dbReference type="EMBL" id="JAIWYP010000001">
    <property type="protein sequence ID" value="KAH3894411.1"/>
    <property type="molecule type" value="Genomic_DNA"/>
</dbReference>
<dbReference type="AlphaFoldDB" id="A0A9D4NGT4"/>
<organism evidence="1 2">
    <name type="scientific">Dreissena polymorpha</name>
    <name type="common">Zebra mussel</name>
    <name type="synonym">Mytilus polymorpha</name>
    <dbReference type="NCBI Taxonomy" id="45954"/>
    <lineage>
        <taxon>Eukaryota</taxon>
        <taxon>Metazoa</taxon>
        <taxon>Spiralia</taxon>
        <taxon>Lophotrochozoa</taxon>
        <taxon>Mollusca</taxon>
        <taxon>Bivalvia</taxon>
        <taxon>Autobranchia</taxon>
        <taxon>Heteroconchia</taxon>
        <taxon>Euheterodonta</taxon>
        <taxon>Imparidentia</taxon>
        <taxon>Neoheterodontei</taxon>
        <taxon>Myida</taxon>
        <taxon>Dreissenoidea</taxon>
        <taxon>Dreissenidae</taxon>
        <taxon>Dreissena</taxon>
    </lineage>
</organism>
<comment type="caution">
    <text evidence="1">The sequence shown here is derived from an EMBL/GenBank/DDBJ whole genome shotgun (WGS) entry which is preliminary data.</text>
</comment>
<gene>
    <name evidence="1" type="ORF">DPMN_018568</name>
</gene>
<keyword evidence="2" id="KW-1185">Reference proteome</keyword>
<protein>
    <submittedName>
        <fullName evidence="1">Uncharacterized protein</fullName>
    </submittedName>
</protein>
<name>A0A9D4NGT4_DREPO</name>
<evidence type="ECO:0000313" key="2">
    <source>
        <dbReference type="Proteomes" id="UP000828390"/>
    </source>
</evidence>